<dbReference type="InterPro" id="IPR010432">
    <property type="entry name" value="RDD"/>
</dbReference>
<evidence type="ECO:0000259" key="7">
    <source>
        <dbReference type="Pfam" id="PF14237"/>
    </source>
</evidence>
<evidence type="ECO:0000313" key="9">
    <source>
        <dbReference type="Proteomes" id="UP001597389"/>
    </source>
</evidence>
<dbReference type="Pfam" id="PF14237">
    <property type="entry name" value="GYF_2"/>
    <property type="match status" value="1"/>
</dbReference>
<feature type="transmembrane region" description="Helical" evidence="5">
    <location>
        <begin position="183"/>
        <end position="205"/>
    </location>
</feature>
<feature type="transmembrane region" description="Helical" evidence="5">
    <location>
        <begin position="98"/>
        <end position="117"/>
    </location>
</feature>
<evidence type="ECO:0000256" key="1">
    <source>
        <dbReference type="ARBA" id="ARBA00004141"/>
    </source>
</evidence>
<evidence type="ECO:0000313" key="8">
    <source>
        <dbReference type="EMBL" id="MFD2159271.1"/>
    </source>
</evidence>
<evidence type="ECO:0000256" key="5">
    <source>
        <dbReference type="SAM" id="Phobius"/>
    </source>
</evidence>
<comment type="subcellular location">
    <subcellularLocation>
        <location evidence="1">Membrane</location>
        <topology evidence="1">Multi-pass membrane protein</topology>
    </subcellularLocation>
</comment>
<evidence type="ECO:0000256" key="4">
    <source>
        <dbReference type="ARBA" id="ARBA00023136"/>
    </source>
</evidence>
<gene>
    <name evidence="8" type="ORF">ACFSW8_10210</name>
</gene>
<feature type="transmembrane region" description="Helical" evidence="5">
    <location>
        <begin position="129"/>
        <end position="150"/>
    </location>
</feature>
<evidence type="ECO:0000256" key="2">
    <source>
        <dbReference type="ARBA" id="ARBA00022692"/>
    </source>
</evidence>
<organism evidence="8 9">
    <name type="scientific">Rubritalea tangerina</name>
    <dbReference type="NCBI Taxonomy" id="430798"/>
    <lineage>
        <taxon>Bacteria</taxon>
        <taxon>Pseudomonadati</taxon>
        <taxon>Verrucomicrobiota</taxon>
        <taxon>Verrucomicrobiia</taxon>
        <taxon>Verrucomicrobiales</taxon>
        <taxon>Rubritaleaceae</taxon>
        <taxon>Rubritalea</taxon>
    </lineage>
</organism>
<keyword evidence="4 5" id="KW-0472">Membrane</keyword>
<comment type="caution">
    <text evidence="8">The sequence shown here is derived from an EMBL/GenBank/DDBJ whole genome shotgun (WGS) entry which is preliminary data.</text>
</comment>
<evidence type="ECO:0000259" key="6">
    <source>
        <dbReference type="Pfam" id="PF06271"/>
    </source>
</evidence>
<accession>A0ABW4ZCM5</accession>
<feature type="transmembrane region" description="Helical" evidence="5">
    <location>
        <begin position="225"/>
        <end position="249"/>
    </location>
</feature>
<keyword evidence="2 5" id="KW-0812">Transmembrane</keyword>
<name>A0ABW4ZCM5_9BACT</name>
<keyword evidence="9" id="KW-1185">Reference proteome</keyword>
<dbReference type="Pfam" id="PF06271">
    <property type="entry name" value="RDD"/>
    <property type="match status" value="1"/>
</dbReference>
<feature type="domain" description="GYF" evidence="7">
    <location>
        <begin position="6"/>
        <end position="52"/>
    </location>
</feature>
<protein>
    <submittedName>
        <fullName evidence="8">RDD family protein</fullName>
    </submittedName>
</protein>
<keyword evidence="3 5" id="KW-1133">Transmembrane helix</keyword>
<reference evidence="9" key="1">
    <citation type="journal article" date="2019" name="Int. J. Syst. Evol. Microbiol.">
        <title>The Global Catalogue of Microorganisms (GCM) 10K type strain sequencing project: providing services to taxonomists for standard genome sequencing and annotation.</title>
        <authorList>
            <consortium name="The Broad Institute Genomics Platform"/>
            <consortium name="The Broad Institute Genome Sequencing Center for Infectious Disease"/>
            <person name="Wu L."/>
            <person name="Ma J."/>
        </authorList>
    </citation>
    <scope>NUCLEOTIDE SEQUENCE [LARGE SCALE GENOMIC DNA]</scope>
    <source>
        <strain evidence="9">CCUG 57942</strain>
    </source>
</reference>
<proteinExistence type="predicted"/>
<dbReference type="Proteomes" id="UP001597389">
    <property type="component" value="Unassembled WGS sequence"/>
</dbReference>
<evidence type="ECO:0000256" key="3">
    <source>
        <dbReference type="ARBA" id="ARBA00022989"/>
    </source>
</evidence>
<dbReference type="InterPro" id="IPR025640">
    <property type="entry name" value="GYF_2"/>
</dbReference>
<sequence length="271" mass="30650">MKVWLLVDGEKSGPHESFEVRERITAGELHAETLAWHQGAEGWLPLAEIPQFSTLFEVEEAEDEGPPPLPEEKPSEVLKKVLAEELSKAPPLHMTRRLFARFHDCLLYLSAVVVIFQDQYVEIFQGESMLPLLAIGICYVLLDGIMVHVWKASPGKFLLGMRTADAQGHAIPLKFSILRSLRVWILGLGMWVMMPLALIISSFMAKRFGYFLWDMPKRYRTVVRPFSGMHVIAYVASIFLMNAAVSLLLPAEVLEQMVNQHPLGEWLKGAK</sequence>
<dbReference type="RefSeq" id="WP_377086823.1">
    <property type="nucleotide sequence ID" value="NZ_JBHSJL010000014.1"/>
</dbReference>
<dbReference type="EMBL" id="JBHUJB010000042">
    <property type="protein sequence ID" value="MFD2159271.1"/>
    <property type="molecule type" value="Genomic_DNA"/>
</dbReference>
<feature type="domain" description="RDD" evidence="6">
    <location>
        <begin position="93"/>
        <end position="204"/>
    </location>
</feature>